<evidence type="ECO:0000313" key="1">
    <source>
        <dbReference type="EMBL" id="AFH48917.1"/>
    </source>
</evidence>
<proteinExistence type="predicted"/>
<name>I0AIW0_IGNAJ</name>
<protein>
    <submittedName>
        <fullName evidence="1">Uncharacterized protein</fullName>
    </submittedName>
</protein>
<reference evidence="1 2" key="1">
    <citation type="journal article" date="2012" name="Front. Microbiol.">
        <title>Complete genome of Ignavibacterium album, a metabolically versatile, flagellated, facultative anaerobe from the phylum Chlorobi.</title>
        <authorList>
            <person name="Liu Z."/>
            <person name="Frigaard N.-U."/>
            <person name="Vogl K."/>
            <person name="Iino T."/>
            <person name="Ohkuma M."/>
            <person name="Overmann J."/>
            <person name="Bryant D.A."/>
        </authorList>
    </citation>
    <scope>NUCLEOTIDE SEQUENCE [LARGE SCALE GENOMIC DNA]</scope>
    <source>
        <strain evidence="2">DSM 19864 / JCM 16511 / NBRC 101810 / Mat9-16</strain>
    </source>
</reference>
<dbReference type="STRING" id="945713.IALB_1206"/>
<dbReference type="EMBL" id="CP003418">
    <property type="protein sequence ID" value="AFH48917.1"/>
    <property type="molecule type" value="Genomic_DNA"/>
</dbReference>
<organism evidence="1 2">
    <name type="scientific">Ignavibacterium album (strain DSM 19864 / JCM 16511 / NBRC 101810 / Mat9-16)</name>
    <dbReference type="NCBI Taxonomy" id="945713"/>
    <lineage>
        <taxon>Bacteria</taxon>
        <taxon>Pseudomonadati</taxon>
        <taxon>Ignavibacteriota</taxon>
        <taxon>Ignavibacteria</taxon>
        <taxon>Ignavibacteriales</taxon>
        <taxon>Ignavibacteriaceae</taxon>
        <taxon>Ignavibacterium</taxon>
    </lineage>
</organism>
<accession>I0AIW0</accession>
<gene>
    <name evidence="1" type="ordered locus">IALB_1206</name>
</gene>
<dbReference type="Proteomes" id="UP000007394">
    <property type="component" value="Chromosome"/>
</dbReference>
<dbReference type="eggNOG" id="ENOG5033MAF">
    <property type="taxonomic scope" value="Bacteria"/>
</dbReference>
<dbReference type="PATRIC" id="fig|945713.3.peg.1210"/>
<dbReference type="KEGG" id="ial:IALB_1206"/>
<dbReference type="RefSeq" id="WP_014560072.1">
    <property type="nucleotide sequence ID" value="NC_017464.1"/>
</dbReference>
<evidence type="ECO:0000313" key="2">
    <source>
        <dbReference type="Proteomes" id="UP000007394"/>
    </source>
</evidence>
<dbReference type="AlphaFoldDB" id="I0AIW0"/>
<sequence length="54" mass="6241">MNINKFRSILYFAAKILGDVNAVQKGKIGQRIVRRTAGRASAKFLQKIFRYLLR</sequence>
<keyword evidence="2" id="KW-1185">Reference proteome</keyword>
<dbReference type="HOGENOM" id="CLU_212585_0_0_10"/>